<dbReference type="AlphaFoldDB" id="A0A6G0TN61"/>
<proteinExistence type="predicted"/>
<comment type="caution">
    <text evidence="1">The sequence shown here is derived from an EMBL/GenBank/DDBJ whole genome shotgun (WGS) entry which is preliminary data.</text>
</comment>
<dbReference type="EMBL" id="VYZN01000025">
    <property type="protein sequence ID" value="KAE9535919.1"/>
    <property type="molecule type" value="Genomic_DNA"/>
</dbReference>
<evidence type="ECO:0000313" key="1">
    <source>
        <dbReference type="EMBL" id="KAE9535919.1"/>
    </source>
</evidence>
<dbReference type="Proteomes" id="UP000475862">
    <property type="component" value="Unassembled WGS sequence"/>
</dbReference>
<reference evidence="1 2" key="1">
    <citation type="submission" date="2019-08" db="EMBL/GenBank/DDBJ databases">
        <title>The genome of the soybean aphid Biotype 1, its phylome, world population structure and adaptation to the North American continent.</title>
        <authorList>
            <person name="Giordano R."/>
            <person name="Donthu R.K."/>
            <person name="Hernandez A.G."/>
            <person name="Wright C.L."/>
            <person name="Zimin A.V."/>
        </authorList>
    </citation>
    <scope>NUCLEOTIDE SEQUENCE [LARGE SCALE GENOMIC DNA]</scope>
    <source>
        <tissue evidence="1">Whole aphids</tissue>
    </source>
</reference>
<keyword evidence="2" id="KW-1185">Reference proteome</keyword>
<name>A0A6G0TN61_APHGL</name>
<protein>
    <submittedName>
        <fullName evidence="1">Uncharacterized protein</fullName>
    </submittedName>
</protein>
<gene>
    <name evidence="1" type="ORF">AGLY_007820</name>
</gene>
<accession>A0A6G0TN61</accession>
<organism evidence="1 2">
    <name type="scientific">Aphis glycines</name>
    <name type="common">Soybean aphid</name>
    <dbReference type="NCBI Taxonomy" id="307491"/>
    <lineage>
        <taxon>Eukaryota</taxon>
        <taxon>Metazoa</taxon>
        <taxon>Ecdysozoa</taxon>
        <taxon>Arthropoda</taxon>
        <taxon>Hexapoda</taxon>
        <taxon>Insecta</taxon>
        <taxon>Pterygota</taxon>
        <taxon>Neoptera</taxon>
        <taxon>Paraneoptera</taxon>
        <taxon>Hemiptera</taxon>
        <taxon>Sternorrhyncha</taxon>
        <taxon>Aphidomorpha</taxon>
        <taxon>Aphidoidea</taxon>
        <taxon>Aphididae</taxon>
        <taxon>Aphidini</taxon>
        <taxon>Aphis</taxon>
        <taxon>Aphis</taxon>
    </lineage>
</organism>
<evidence type="ECO:0000313" key="2">
    <source>
        <dbReference type="Proteomes" id="UP000475862"/>
    </source>
</evidence>
<sequence length="185" mass="21812">MISTHFVYGLKFEELKLYVLINNDMNVTSLLIVFYLSHLIQSPEKIRKLAKIYSRTIGTVEVNNTTAIDNILTFTDYNRSHFFYFDYVIGLKGCHTFYRQLKMSRIGLHVERFNFCHQYKKAWSRGYRSAVHWVQCGSLLFIEVLNLNPMIGILESRLQNDMHMHKEDFFSRNLVASQLVLDIDS</sequence>